<dbReference type="InterPro" id="IPR005829">
    <property type="entry name" value="Sugar_transporter_CS"/>
</dbReference>
<dbReference type="FunFam" id="1.20.1250.20:FF:000025">
    <property type="entry name" value="probable polyol transporter 4"/>
    <property type="match status" value="1"/>
</dbReference>
<organism evidence="13 14">
    <name type="scientific">Amborella trichopoda</name>
    <dbReference type="NCBI Taxonomy" id="13333"/>
    <lineage>
        <taxon>Eukaryota</taxon>
        <taxon>Viridiplantae</taxon>
        <taxon>Streptophyta</taxon>
        <taxon>Embryophyta</taxon>
        <taxon>Tracheophyta</taxon>
        <taxon>Spermatophyta</taxon>
        <taxon>Magnoliopsida</taxon>
        <taxon>Amborellales</taxon>
        <taxon>Amborellaceae</taxon>
        <taxon>Amborella</taxon>
    </lineage>
</organism>
<dbReference type="OrthoDB" id="6339427at2759"/>
<evidence type="ECO:0000256" key="4">
    <source>
        <dbReference type="ARBA" id="ARBA00022597"/>
    </source>
</evidence>
<evidence type="ECO:0000256" key="8">
    <source>
        <dbReference type="ARBA" id="ARBA00023136"/>
    </source>
</evidence>
<gene>
    <name evidence="13" type="ORF">AMTR_s00010p00243760</name>
</gene>
<evidence type="ECO:0000256" key="11">
    <source>
        <dbReference type="SAM" id="Phobius"/>
    </source>
</evidence>
<comment type="subcellular location">
    <subcellularLocation>
        <location evidence="1">Membrane</location>
        <topology evidence="1">Multi-pass membrane protein</topology>
    </subcellularLocation>
</comment>
<keyword evidence="6" id="KW-0769">Symport</keyword>
<sequence length="521" mass="56204">MGAKGISRENVDLDHEQPDRIKKPKRNKYALACAFLASMASVLLGYDTGVMSGAAMFIKDDLNINDIQVEILVGSINIYALIGSAFAGWTSDWIGRRKTIAFAGAIFFVGSVIMGFAPNYALLTAGRVVAGIGVGYALMIAPVYTTEVAPTSIRGFLTSFPEIFINGGVLLGYVSNFAFADLSLQLSWRMMLGVGVVPSVFLIVGGLVMPESPRWLIMQGKLGAAMKVLLKTSDSPDEAQLRLSEIKLSAGIPNDTDGEIVSVPKRHDGEGVWKELILHPTPAIRRILIVAIGMHFFQQASGIDAVVLYSPRVFRQAGIKKKNHLLGATIAVGASKTFSVLIATFLLDRMGRRPLLFISLGGMIISVCGLGFGLTMIAHTDEKLEWAITLCIVTILLYVAFFEVGLGPIAWVYTSEIFPLRLRATGVSIGVAVNRLMSGVNGMTFISLYKAITVGGAFFLFAGICFLAFLFIFFFLPETNGRTLEEVSDLFAKKTTTLLLSQHAAAGEANRPVEPANGNSR</sequence>
<dbReference type="OMA" id="QMTGANV"/>
<dbReference type="PRINTS" id="PR00171">
    <property type="entry name" value="SUGRTRNSPORT"/>
</dbReference>
<feature type="transmembrane region" description="Helical" evidence="11">
    <location>
        <begin position="325"/>
        <end position="347"/>
    </location>
</feature>
<dbReference type="Gene3D" id="1.20.1250.20">
    <property type="entry name" value="MFS general substrate transporter like domains"/>
    <property type="match status" value="1"/>
</dbReference>
<feature type="transmembrane region" description="Helical" evidence="11">
    <location>
        <begin position="451"/>
        <end position="476"/>
    </location>
</feature>
<dbReference type="PANTHER" id="PTHR48020:SF49">
    <property type="entry name" value="SUGAR TRANSPORTER"/>
    <property type="match status" value="1"/>
</dbReference>
<feature type="transmembrane region" description="Helical" evidence="11">
    <location>
        <begin position="353"/>
        <end position="374"/>
    </location>
</feature>
<evidence type="ECO:0000256" key="7">
    <source>
        <dbReference type="ARBA" id="ARBA00022989"/>
    </source>
</evidence>
<comment type="similarity">
    <text evidence="2 9">Belongs to the major facilitator superfamily. Sugar transporter (TC 2.A.1.1) family.</text>
</comment>
<dbReference type="Gramene" id="ERM94341">
    <property type="protein sequence ID" value="ERM94341"/>
    <property type="gene ID" value="AMTR_s00010p00243760"/>
</dbReference>
<dbReference type="PANTHER" id="PTHR48020">
    <property type="entry name" value="PROTON MYO-INOSITOL COTRANSPORTER"/>
    <property type="match status" value="1"/>
</dbReference>
<feature type="transmembrane region" description="Helical" evidence="11">
    <location>
        <begin position="186"/>
        <end position="209"/>
    </location>
</feature>
<evidence type="ECO:0000256" key="1">
    <source>
        <dbReference type="ARBA" id="ARBA00004141"/>
    </source>
</evidence>
<accession>W1NFT4</accession>
<evidence type="ECO:0000256" key="6">
    <source>
        <dbReference type="ARBA" id="ARBA00022847"/>
    </source>
</evidence>
<feature type="transmembrane region" description="Helical" evidence="11">
    <location>
        <begin position="386"/>
        <end position="413"/>
    </location>
</feature>
<feature type="transmembrane region" description="Helical" evidence="11">
    <location>
        <begin position="67"/>
        <end position="87"/>
    </location>
</feature>
<dbReference type="InterPro" id="IPR003663">
    <property type="entry name" value="Sugar/inositol_transpt"/>
</dbReference>
<reference evidence="14" key="1">
    <citation type="journal article" date="2013" name="Science">
        <title>The Amborella genome and the evolution of flowering plants.</title>
        <authorList>
            <consortium name="Amborella Genome Project"/>
        </authorList>
    </citation>
    <scope>NUCLEOTIDE SEQUENCE [LARGE SCALE GENOMIC DNA]</scope>
</reference>
<keyword evidence="3 9" id="KW-0813">Transport</keyword>
<dbReference type="InterPro" id="IPR005828">
    <property type="entry name" value="MFS_sugar_transport-like"/>
</dbReference>
<dbReference type="InterPro" id="IPR020846">
    <property type="entry name" value="MFS_dom"/>
</dbReference>
<dbReference type="HOGENOM" id="CLU_001265_30_5_1"/>
<keyword evidence="7 11" id="KW-1133">Transmembrane helix</keyword>
<name>W1NFT4_AMBTC</name>
<evidence type="ECO:0000313" key="13">
    <source>
        <dbReference type="EMBL" id="ERM94341.1"/>
    </source>
</evidence>
<feature type="transmembrane region" description="Helical" evidence="11">
    <location>
        <begin position="99"/>
        <end position="118"/>
    </location>
</feature>
<dbReference type="GO" id="GO:0015293">
    <property type="term" value="F:symporter activity"/>
    <property type="evidence" value="ECO:0007669"/>
    <property type="project" value="UniProtKB-KW"/>
</dbReference>
<keyword evidence="4" id="KW-0762">Sugar transport</keyword>
<dbReference type="PROSITE" id="PS50850">
    <property type="entry name" value="MFS"/>
    <property type="match status" value="1"/>
</dbReference>
<dbReference type="InterPro" id="IPR050814">
    <property type="entry name" value="Myo-inositol_Transporter"/>
</dbReference>
<evidence type="ECO:0000313" key="14">
    <source>
        <dbReference type="Proteomes" id="UP000017836"/>
    </source>
</evidence>
<dbReference type="PROSITE" id="PS00216">
    <property type="entry name" value="SUGAR_TRANSPORT_1"/>
    <property type="match status" value="1"/>
</dbReference>
<evidence type="ECO:0000256" key="3">
    <source>
        <dbReference type="ARBA" id="ARBA00022448"/>
    </source>
</evidence>
<dbReference type="AlphaFoldDB" id="W1NFT4"/>
<dbReference type="PROSITE" id="PS00217">
    <property type="entry name" value="SUGAR_TRANSPORT_2"/>
    <property type="match status" value="1"/>
</dbReference>
<feature type="region of interest" description="Disordered" evidence="10">
    <location>
        <begin position="1"/>
        <end position="20"/>
    </location>
</feature>
<dbReference type="EMBL" id="KI397513">
    <property type="protein sequence ID" value="ERM94341.1"/>
    <property type="molecule type" value="Genomic_DNA"/>
</dbReference>
<proteinExistence type="inferred from homology"/>
<feature type="domain" description="Major facilitator superfamily (MFS) profile" evidence="12">
    <location>
        <begin position="33"/>
        <end position="480"/>
    </location>
</feature>
<dbReference type="SUPFAM" id="SSF103473">
    <property type="entry name" value="MFS general substrate transporter"/>
    <property type="match status" value="1"/>
</dbReference>
<dbReference type="Pfam" id="PF00083">
    <property type="entry name" value="Sugar_tr"/>
    <property type="match status" value="1"/>
</dbReference>
<dbReference type="NCBIfam" id="TIGR00879">
    <property type="entry name" value="SP"/>
    <property type="match status" value="1"/>
</dbReference>
<keyword evidence="8 11" id="KW-0472">Membrane</keyword>
<dbReference type="Proteomes" id="UP000017836">
    <property type="component" value="Unassembled WGS sequence"/>
</dbReference>
<evidence type="ECO:0000256" key="5">
    <source>
        <dbReference type="ARBA" id="ARBA00022692"/>
    </source>
</evidence>
<evidence type="ECO:0000256" key="2">
    <source>
        <dbReference type="ARBA" id="ARBA00010992"/>
    </source>
</evidence>
<dbReference type="eggNOG" id="KOG0254">
    <property type="taxonomic scope" value="Eukaryota"/>
</dbReference>
<feature type="transmembrane region" description="Helical" evidence="11">
    <location>
        <begin position="156"/>
        <end position="174"/>
    </location>
</feature>
<dbReference type="InterPro" id="IPR036259">
    <property type="entry name" value="MFS_trans_sf"/>
</dbReference>
<feature type="transmembrane region" description="Helical" evidence="11">
    <location>
        <begin position="124"/>
        <end position="144"/>
    </location>
</feature>
<keyword evidence="14" id="KW-1185">Reference proteome</keyword>
<dbReference type="GO" id="GO:0016020">
    <property type="term" value="C:membrane"/>
    <property type="evidence" value="ECO:0007669"/>
    <property type="project" value="UniProtKB-SubCell"/>
</dbReference>
<evidence type="ECO:0000256" key="9">
    <source>
        <dbReference type="RuleBase" id="RU003346"/>
    </source>
</evidence>
<keyword evidence="5 11" id="KW-0812">Transmembrane</keyword>
<evidence type="ECO:0000256" key="10">
    <source>
        <dbReference type="SAM" id="MobiDB-lite"/>
    </source>
</evidence>
<feature type="transmembrane region" description="Helical" evidence="11">
    <location>
        <begin position="29"/>
        <end position="47"/>
    </location>
</feature>
<evidence type="ECO:0000259" key="12">
    <source>
        <dbReference type="PROSITE" id="PS50850"/>
    </source>
</evidence>
<protein>
    <recommendedName>
        <fullName evidence="12">Major facilitator superfamily (MFS) profile domain-containing protein</fullName>
    </recommendedName>
</protein>